<feature type="compositionally biased region" description="Gly residues" evidence="1">
    <location>
        <begin position="244"/>
        <end position="253"/>
    </location>
</feature>
<dbReference type="Proteomes" id="UP001432027">
    <property type="component" value="Unassembled WGS sequence"/>
</dbReference>
<name>A0AAV5T8J1_9BILA</name>
<reference evidence="2" key="1">
    <citation type="submission" date="2023-10" db="EMBL/GenBank/DDBJ databases">
        <title>Genome assembly of Pristionchus species.</title>
        <authorList>
            <person name="Yoshida K."/>
            <person name="Sommer R.J."/>
        </authorList>
    </citation>
    <scope>NUCLEOTIDE SEQUENCE</scope>
    <source>
        <strain evidence="2">RS0144</strain>
    </source>
</reference>
<feature type="compositionally biased region" description="Low complexity" evidence="1">
    <location>
        <begin position="63"/>
        <end position="88"/>
    </location>
</feature>
<feature type="region of interest" description="Disordered" evidence="1">
    <location>
        <begin position="137"/>
        <end position="253"/>
    </location>
</feature>
<evidence type="ECO:0000313" key="2">
    <source>
        <dbReference type="EMBL" id="GMS91237.1"/>
    </source>
</evidence>
<dbReference type="EMBL" id="BTSX01000003">
    <property type="protein sequence ID" value="GMS91237.1"/>
    <property type="molecule type" value="Genomic_DNA"/>
</dbReference>
<protein>
    <recommendedName>
        <fullName evidence="4">G protein-coupled receptor</fullName>
    </recommendedName>
</protein>
<evidence type="ECO:0000256" key="1">
    <source>
        <dbReference type="SAM" id="MobiDB-lite"/>
    </source>
</evidence>
<feature type="compositionally biased region" description="Polar residues" evidence="1">
    <location>
        <begin position="158"/>
        <end position="184"/>
    </location>
</feature>
<proteinExistence type="predicted"/>
<comment type="caution">
    <text evidence="2">The sequence shown here is derived from an EMBL/GenBank/DDBJ whole genome shotgun (WGS) entry which is preliminary data.</text>
</comment>
<accession>A0AAV5T8J1</accession>
<evidence type="ECO:0008006" key="4">
    <source>
        <dbReference type="Google" id="ProtNLM"/>
    </source>
</evidence>
<gene>
    <name evidence="2" type="ORF">PENTCL1PPCAC_13412</name>
</gene>
<sequence length="253" mass="27432">MVFRCYILFTTYYSEISCLRSLSSPITLLWTIYTQRFRLHRWEKIARDDEPVRRPGRTLFEETSSTSSQSTDAQHASATAASSSGLSAAKKRHAQLPEIKTEPVEIEEIYASPSLNSRPAQQTDSYFEIFSCWSTHSPTTSIPTPPLPKRIPPRGSTFHPSHTFHQQNSSHPAPVSRSASNPDPSATLRGVPPPPRGVPPLASDSVRTTSSNGAPPRGVPPPAHLSNDVASGTGLPFAETTPGSAGGYGMSDH</sequence>
<organism evidence="2 3">
    <name type="scientific">Pristionchus entomophagus</name>
    <dbReference type="NCBI Taxonomy" id="358040"/>
    <lineage>
        <taxon>Eukaryota</taxon>
        <taxon>Metazoa</taxon>
        <taxon>Ecdysozoa</taxon>
        <taxon>Nematoda</taxon>
        <taxon>Chromadorea</taxon>
        <taxon>Rhabditida</taxon>
        <taxon>Rhabditina</taxon>
        <taxon>Diplogasteromorpha</taxon>
        <taxon>Diplogasteroidea</taxon>
        <taxon>Neodiplogasteridae</taxon>
        <taxon>Pristionchus</taxon>
    </lineage>
</organism>
<evidence type="ECO:0000313" key="3">
    <source>
        <dbReference type="Proteomes" id="UP001432027"/>
    </source>
</evidence>
<feature type="region of interest" description="Disordered" evidence="1">
    <location>
        <begin position="53"/>
        <end position="100"/>
    </location>
</feature>
<dbReference type="AlphaFoldDB" id="A0AAV5T8J1"/>
<keyword evidence="3" id="KW-1185">Reference proteome</keyword>